<sequence length="137" mass="16677">RSTRNSETRELTEGNKMKQQKTILSRKRQNDGVMCLKSDDLVKPFYDRGIVELVNFLWDFERPWMRKMTKAYNTWYSLKKAMIKEVVEIEEKINKVWNIRQRDDKSILAYTYHYESLVVPVKAIIKNYEEMYWYTFG</sequence>
<evidence type="ECO:0000313" key="2">
    <source>
        <dbReference type="Proteomes" id="UP000789920"/>
    </source>
</evidence>
<dbReference type="Proteomes" id="UP000789920">
    <property type="component" value="Unassembled WGS sequence"/>
</dbReference>
<feature type="non-terminal residue" evidence="1">
    <location>
        <position position="1"/>
    </location>
</feature>
<organism evidence="1 2">
    <name type="scientific">Racocetra persica</name>
    <dbReference type="NCBI Taxonomy" id="160502"/>
    <lineage>
        <taxon>Eukaryota</taxon>
        <taxon>Fungi</taxon>
        <taxon>Fungi incertae sedis</taxon>
        <taxon>Mucoromycota</taxon>
        <taxon>Glomeromycotina</taxon>
        <taxon>Glomeromycetes</taxon>
        <taxon>Diversisporales</taxon>
        <taxon>Gigasporaceae</taxon>
        <taxon>Racocetra</taxon>
    </lineage>
</organism>
<keyword evidence="2" id="KW-1185">Reference proteome</keyword>
<gene>
    <name evidence="1" type="ORF">RPERSI_LOCUS30239</name>
</gene>
<protein>
    <submittedName>
        <fullName evidence="1">2241_t:CDS:1</fullName>
    </submittedName>
</protein>
<proteinExistence type="predicted"/>
<comment type="caution">
    <text evidence="1">The sequence shown here is derived from an EMBL/GenBank/DDBJ whole genome shotgun (WGS) entry which is preliminary data.</text>
</comment>
<evidence type="ECO:0000313" key="1">
    <source>
        <dbReference type="EMBL" id="CAG8837262.1"/>
    </source>
</evidence>
<feature type="non-terminal residue" evidence="1">
    <location>
        <position position="137"/>
    </location>
</feature>
<dbReference type="EMBL" id="CAJVQC010117118">
    <property type="protein sequence ID" value="CAG8837262.1"/>
    <property type="molecule type" value="Genomic_DNA"/>
</dbReference>
<accession>A0ACA9SFB6</accession>
<reference evidence="1" key="1">
    <citation type="submission" date="2021-06" db="EMBL/GenBank/DDBJ databases">
        <authorList>
            <person name="Kallberg Y."/>
            <person name="Tangrot J."/>
            <person name="Rosling A."/>
        </authorList>
    </citation>
    <scope>NUCLEOTIDE SEQUENCE</scope>
    <source>
        <strain evidence="1">MA461A</strain>
    </source>
</reference>
<name>A0ACA9SFB6_9GLOM</name>